<protein>
    <submittedName>
        <fullName evidence="1">Uncharacterized protein</fullName>
    </submittedName>
</protein>
<gene>
    <name evidence="1" type="ORF">VNO77_03060</name>
</gene>
<organism evidence="1 2">
    <name type="scientific">Canavalia gladiata</name>
    <name type="common">Sword bean</name>
    <name type="synonym">Dolichos gladiatus</name>
    <dbReference type="NCBI Taxonomy" id="3824"/>
    <lineage>
        <taxon>Eukaryota</taxon>
        <taxon>Viridiplantae</taxon>
        <taxon>Streptophyta</taxon>
        <taxon>Embryophyta</taxon>
        <taxon>Tracheophyta</taxon>
        <taxon>Spermatophyta</taxon>
        <taxon>Magnoliopsida</taxon>
        <taxon>eudicotyledons</taxon>
        <taxon>Gunneridae</taxon>
        <taxon>Pentapetalae</taxon>
        <taxon>rosids</taxon>
        <taxon>fabids</taxon>
        <taxon>Fabales</taxon>
        <taxon>Fabaceae</taxon>
        <taxon>Papilionoideae</taxon>
        <taxon>50 kb inversion clade</taxon>
        <taxon>NPAAA clade</taxon>
        <taxon>indigoferoid/millettioid clade</taxon>
        <taxon>Phaseoleae</taxon>
        <taxon>Canavalia</taxon>
    </lineage>
</organism>
<dbReference type="AlphaFoldDB" id="A0AAN9MU36"/>
<sequence>MVQPFWHSSSLQKMASTLQISNLRLASRAFVLFKLKSVCCTARWSMKSSALGSVCNNRPDKNGYKTQTRPQK</sequence>
<proteinExistence type="predicted"/>
<accession>A0AAN9MU36</accession>
<dbReference type="Proteomes" id="UP001367508">
    <property type="component" value="Unassembled WGS sequence"/>
</dbReference>
<reference evidence="1 2" key="1">
    <citation type="submission" date="2024-01" db="EMBL/GenBank/DDBJ databases">
        <title>The genomes of 5 underutilized Papilionoideae crops provide insights into root nodulation and disease resistanc.</title>
        <authorList>
            <person name="Jiang F."/>
        </authorList>
    </citation>
    <scope>NUCLEOTIDE SEQUENCE [LARGE SCALE GENOMIC DNA]</scope>
    <source>
        <strain evidence="1">LVBAO_FW01</strain>
        <tissue evidence="1">Leaves</tissue>
    </source>
</reference>
<comment type="caution">
    <text evidence="1">The sequence shown here is derived from an EMBL/GenBank/DDBJ whole genome shotgun (WGS) entry which is preliminary data.</text>
</comment>
<evidence type="ECO:0000313" key="2">
    <source>
        <dbReference type="Proteomes" id="UP001367508"/>
    </source>
</evidence>
<keyword evidence="2" id="KW-1185">Reference proteome</keyword>
<evidence type="ECO:0000313" key="1">
    <source>
        <dbReference type="EMBL" id="KAK7361035.1"/>
    </source>
</evidence>
<dbReference type="EMBL" id="JAYMYQ010000001">
    <property type="protein sequence ID" value="KAK7361035.1"/>
    <property type="molecule type" value="Genomic_DNA"/>
</dbReference>
<name>A0AAN9MU36_CANGL</name>